<dbReference type="EMBL" id="CP013213">
    <property type="protein sequence ID" value="AMC93647.1"/>
    <property type="molecule type" value="Genomic_DNA"/>
</dbReference>
<gene>
    <name evidence="1" type="ORF">AOC36_06495</name>
</gene>
<dbReference type="Proteomes" id="UP000063781">
    <property type="component" value="Chromosome"/>
</dbReference>
<sequence length="68" mass="7731">MLLKSFFQQACTAKEVSELHLKKITNLLHQDSSDRLKKEKTESLIQTASSSVGIHELSLKFEIKQSID</sequence>
<dbReference type="AlphaFoldDB" id="A0A120JTQ6"/>
<evidence type="ECO:0000313" key="1">
    <source>
        <dbReference type="EMBL" id="AMC93647.1"/>
    </source>
</evidence>
<organism evidence="1 2">
    <name type="scientific">Erysipelothrix larvae</name>
    <dbReference type="NCBI Taxonomy" id="1514105"/>
    <lineage>
        <taxon>Bacteria</taxon>
        <taxon>Bacillati</taxon>
        <taxon>Bacillota</taxon>
        <taxon>Erysipelotrichia</taxon>
        <taxon>Erysipelotrichales</taxon>
        <taxon>Erysipelotrichaceae</taxon>
        <taxon>Erysipelothrix</taxon>
    </lineage>
</organism>
<accession>A0A120JTQ6</accession>
<keyword evidence="2" id="KW-1185">Reference proteome</keyword>
<dbReference type="KEGG" id="erl:AOC36_06495"/>
<name>A0A120JTQ6_9FIRM</name>
<protein>
    <submittedName>
        <fullName evidence="1">Uncharacterized protein</fullName>
    </submittedName>
</protein>
<evidence type="ECO:0000313" key="2">
    <source>
        <dbReference type="Proteomes" id="UP000063781"/>
    </source>
</evidence>
<proteinExistence type="predicted"/>
<reference evidence="1 2" key="1">
    <citation type="submission" date="2015-10" db="EMBL/GenBank/DDBJ databases">
        <title>Erysipelothrix larvae sp. LV19 isolated from the larval gut of the rhinoceros beetle, Trypoxylus dichotomus.</title>
        <authorList>
            <person name="Lim S."/>
            <person name="Kim B.-C."/>
        </authorList>
    </citation>
    <scope>NUCLEOTIDE SEQUENCE [LARGE SCALE GENOMIC DNA]</scope>
    <source>
        <strain evidence="1 2">LV19</strain>
    </source>
</reference>